<name>A0A8X6VDL0_TRICX</name>
<dbReference type="EMBL" id="BMAU01021283">
    <property type="protein sequence ID" value="GFY08704.1"/>
    <property type="molecule type" value="Genomic_DNA"/>
</dbReference>
<sequence length="109" mass="12926">MLVRVYEDQALSMKCVYEWFIRIRERHGSVSDTPVDCNPPDFFMFSRFKLALKGKRFDDISDIQRNVTRLLNSTSKEDFLQSFQDMYSRSQQCIVMGCDYFEGQYGNFS</sequence>
<proteinExistence type="predicted"/>
<keyword evidence="2" id="KW-1185">Reference proteome</keyword>
<gene>
    <name evidence="1" type="primary">NCL1_15344</name>
    <name evidence="1" type="ORF">TNCV_5006171</name>
</gene>
<dbReference type="Gene3D" id="3.30.420.10">
    <property type="entry name" value="Ribonuclease H-like superfamily/Ribonuclease H"/>
    <property type="match status" value="1"/>
</dbReference>
<evidence type="ECO:0000313" key="2">
    <source>
        <dbReference type="Proteomes" id="UP000887159"/>
    </source>
</evidence>
<reference evidence="1" key="1">
    <citation type="submission" date="2020-08" db="EMBL/GenBank/DDBJ databases">
        <title>Multicomponent nature underlies the extraordinary mechanical properties of spider dragline silk.</title>
        <authorList>
            <person name="Kono N."/>
            <person name="Nakamura H."/>
            <person name="Mori M."/>
            <person name="Yoshida Y."/>
            <person name="Ohtoshi R."/>
            <person name="Malay A.D."/>
            <person name="Moran D.A.P."/>
            <person name="Tomita M."/>
            <person name="Numata K."/>
            <person name="Arakawa K."/>
        </authorList>
    </citation>
    <scope>NUCLEOTIDE SEQUENCE</scope>
</reference>
<evidence type="ECO:0000313" key="1">
    <source>
        <dbReference type="EMBL" id="GFY08704.1"/>
    </source>
</evidence>
<comment type="caution">
    <text evidence="1">The sequence shown here is derived from an EMBL/GenBank/DDBJ whole genome shotgun (WGS) entry which is preliminary data.</text>
</comment>
<dbReference type="InterPro" id="IPR036397">
    <property type="entry name" value="RNaseH_sf"/>
</dbReference>
<protein>
    <submittedName>
        <fullName evidence="1">Histone-lysine N-methyltransferase SETMAR</fullName>
    </submittedName>
</protein>
<dbReference type="Proteomes" id="UP000887159">
    <property type="component" value="Unassembled WGS sequence"/>
</dbReference>
<dbReference type="AlphaFoldDB" id="A0A8X6VDL0"/>
<accession>A0A8X6VDL0</accession>
<organism evidence="1 2">
    <name type="scientific">Trichonephila clavipes</name>
    <name type="common">Golden silk orbweaver</name>
    <name type="synonym">Nephila clavipes</name>
    <dbReference type="NCBI Taxonomy" id="2585209"/>
    <lineage>
        <taxon>Eukaryota</taxon>
        <taxon>Metazoa</taxon>
        <taxon>Ecdysozoa</taxon>
        <taxon>Arthropoda</taxon>
        <taxon>Chelicerata</taxon>
        <taxon>Arachnida</taxon>
        <taxon>Araneae</taxon>
        <taxon>Araneomorphae</taxon>
        <taxon>Entelegynae</taxon>
        <taxon>Araneoidea</taxon>
        <taxon>Nephilidae</taxon>
        <taxon>Trichonephila</taxon>
    </lineage>
</organism>
<dbReference type="GO" id="GO:0003676">
    <property type="term" value="F:nucleic acid binding"/>
    <property type="evidence" value="ECO:0007669"/>
    <property type="project" value="InterPro"/>
</dbReference>